<evidence type="ECO:0000256" key="3">
    <source>
        <dbReference type="ARBA" id="ARBA00022692"/>
    </source>
</evidence>
<dbReference type="Proteomes" id="UP001431963">
    <property type="component" value="Unassembled WGS sequence"/>
</dbReference>
<accession>A0ABU8BQM5</accession>
<dbReference type="InterPro" id="IPR030923">
    <property type="entry name" value="LptG"/>
</dbReference>
<dbReference type="PANTHER" id="PTHR33529:SF2">
    <property type="entry name" value="LIPOPOLYSACCHARIDE EXPORT SYSTEM PERMEASE PROTEIN LPTG"/>
    <property type="match status" value="1"/>
</dbReference>
<protein>
    <submittedName>
        <fullName evidence="7">LPS export ABC transporter permease LptG</fullName>
    </submittedName>
</protein>
<keyword evidence="3 6" id="KW-0812">Transmembrane</keyword>
<evidence type="ECO:0000256" key="5">
    <source>
        <dbReference type="ARBA" id="ARBA00023136"/>
    </source>
</evidence>
<keyword evidence="8" id="KW-1185">Reference proteome</keyword>
<feature type="transmembrane region" description="Helical" evidence="6">
    <location>
        <begin position="60"/>
        <end position="79"/>
    </location>
</feature>
<sequence length="364" mass="39211">MTLSLYIARRFGWMVLRVFLVFFGILMLIDMLDQLRRFSGKGVGLAQAAQLAALNVPESLYRILPLIMILAAIALFLGLSRSSELVVVRAAGRSGLRFLLTPIVVSLLIGGFSVMVLNPLVAATSKEYDALYAQLAQGAERVLSVSDQGLWLRQGGDGSQTVIHAARANADGTELFGATFLSFDDEGLPRERVEAETARLVPGAWALTEAKRWRLDGANPEAGAELIGAGQISSDLTPAAIRDSFGSPSSIPVWDLPAYIRGLERAGFTARNHQVWLQMQLALPVLMMAMVLVAAGFTMRHARFGKTGLLVLLAILGGFAIFFLRNFAQVLGENGQIPVLLAAWAPPVAAVLFAMGLLLHLEDG</sequence>
<name>A0ABU8BQM5_9RHOB</name>
<dbReference type="NCBIfam" id="TIGR04408">
    <property type="entry name" value="LptG_lptG"/>
    <property type="match status" value="1"/>
</dbReference>
<gene>
    <name evidence="7" type="primary">lptG</name>
    <name evidence="7" type="ORF">V6590_02490</name>
</gene>
<comment type="subcellular location">
    <subcellularLocation>
        <location evidence="1">Cell membrane</location>
        <topology evidence="1">Multi-pass membrane protein</topology>
    </subcellularLocation>
</comment>
<organism evidence="7 8">
    <name type="scientific">Gemmobacter denitrificans</name>
    <dbReference type="NCBI Taxonomy" id="3123040"/>
    <lineage>
        <taxon>Bacteria</taxon>
        <taxon>Pseudomonadati</taxon>
        <taxon>Pseudomonadota</taxon>
        <taxon>Alphaproteobacteria</taxon>
        <taxon>Rhodobacterales</taxon>
        <taxon>Paracoccaceae</taxon>
        <taxon>Gemmobacter</taxon>
    </lineage>
</organism>
<feature type="transmembrane region" description="Helical" evidence="6">
    <location>
        <begin position="99"/>
        <end position="121"/>
    </location>
</feature>
<keyword evidence="2" id="KW-1003">Cell membrane</keyword>
<evidence type="ECO:0000256" key="1">
    <source>
        <dbReference type="ARBA" id="ARBA00004651"/>
    </source>
</evidence>
<dbReference type="RefSeq" id="WP_335419025.1">
    <property type="nucleotide sequence ID" value="NZ_JBALHR010000001.1"/>
</dbReference>
<evidence type="ECO:0000256" key="4">
    <source>
        <dbReference type="ARBA" id="ARBA00022989"/>
    </source>
</evidence>
<proteinExistence type="predicted"/>
<comment type="caution">
    <text evidence="7">The sequence shown here is derived from an EMBL/GenBank/DDBJ whole genome shotgun (WGS) entry which is preliminary data.</text>
</comment>
<dbReference type="Pfam" id="PF03739">
    <property type="entry name" value="LptF_LptG"/>
    <property type="match status" value="1"/>
</dbReference>
<dbReference type="InterPro" id="IPR005495">
    <property type="entry name" value="LptG/LptF_permease"/>
</dbReference>
<feature type="transmembrane region" description="Helical" evidence="6">
    <location>
        <begin position="340"/>
        <end position="361"/>
    </location>
</feature>
<evidence type="ECO:0000256" key="2">
    <source>
        <dbReference type="ARBA" id="ARBA00022475"/>
    </source>
</evidence>
<keyword evidence="5 6" id="KW-0472">Membrane</keyword>
<evidence type="ECO:0000313" key="8">
    <source>
        <dbReference type="Proteomes" id="UP001431963"/>
    </source>
</evidence>
<feature type="transmembrane region" description="Helical" evidence="6">
    <location>
        <begin position="275"/>
        <end position="297"/>
    </location>
</feature>
<dbReference type="EMBL" id="JBALHR010000001">
    <property type="protein sequence ID" value="MEH7827009.1"/>
    <property type="molecule type" value="Genomic_DNA"/>
</dbReference>
<keyword evidence="4 6" id="KW-1133">Transmembrane helix</keyword>
<feature type="transmembrane region" description="Helical" evidence="6">
    <location>
        <begin position="309"/>
        <end position="328"/>
    </location>
</feature>
<evidence type="ECO:0000313" key="7">
    <source>
        <dbReference type="EMBL" id="MEH7827009.1"/>
    </source>
</evidence>
<dbReference type="PANTHER" id="PTHR33529">
    <property type="entry name" value="SLR0882 PROTEIN-RELATED"/>
    <property type="match status" value="1"/>
</dbReference>
<feature type="transmembrane region" description="Helical" evidence="6">
    <location>
        <begin position="12"/>
        <end position="29"/>
    </location>
</feature>
<reference evidence="7" key="1">
    <citation type="submission" date="2024-02" db="EMBL/GenBank/DDBJ databases">
        <title>Genome sequences of strain Gemmobacter sp. JM10B15.</title>
        <authorList>
            <person name="Zhang M."/>
        </authorList>
    </citation>
    <scope>NUCLEOTIDE SEQUENCE</scope>
    <source>
        <strain evidence="7">JM10B15</strain>
    </source>
</reference>
<evidence type="ECO:0000256" key="6">
    <source>
        <dbReference type="SAM" id="Phobius"/>
    </source>
</evidence>